<dbReference type="STRING" id="927083.DB32_006864"/>
<organism evidence="8 9">
    <name type="scientific">Sandaracinus amylolyticus</name>
    <dbReference type="NCBI Taxonomy" id="927083"/>
    <lineage>
        <taxon>Bacteria</taxon>
        <taxon>Pseudomonadati</taxon>
        <taxon>Myxococcota</taxon>
        <taxon>Polyangia</taxon>
        <taxon>Polyangiales</taxon>
        <taxon>Sandaracinaceae</taxon>
        <taxon>Sandaracinus</taxon>
    </lineage>
</organism>
<dbReference type="EMBL" id="CP011125">
    <property type="protein sequence ID" value="AKF09715.1"/>
    <property type="molecule type" value="Genomic_DNA"/>
</dbReference>
<feature type="domain" description="EamA" evidence="7">
    <location>
        <begin position="166"/>
        <end position="299"/>
    </location>
</feature>
<dbReference type="InterPro" id="IPR050638">
    <property type="entry name" value="AA-Vitamin_Transporters"/>
</dbReference>
<comment type="similarity">
    <text evidence="2">Belongs to the EamA transporter family.</text>
</comment>
<gene>
    <name evidence="8" type="ORF">DB32_006864</name>
</gene>
<feature type="transmembrane region" description="Helical" evidence="6">
    <location>
        <begin position="255"/>
        <end position="274"/>
    </location>
</feature>
<dbReference type="OrthoDB" id="9812547at2"/>
<feature type="transmembrane region" description="Helical" evidence="6">
    <location>
        <begin position="164"/>
        <end position="184"/>
    </location>
</feature>
<feature type="transmembrane region" description="Helical" evidence="6">
    <location>
        <begin position="109"/>
        <end position="129"/>
    </location>
</feature>
<proteinExistence type="inferred from homology"/>
<dbReference type="Pfam" id="PF00892">
    <property type="entry name" value="EamA"/>
    <property type="match status" value="2"/>
</dbReference>
<protein>
    <submittedName>
        <fullName evidence="8">Permease of the drug/metabolite transporter (DMT) superfamily</fullName>
    </submittedName>
</protein>
<dbReference type="KEGG" id="samy:DB32_006864"/>
<dbReference type="InterPro" id="IPR037185">
    <property type="entry name" value="EmrE-like"/>
</dbReference>
<accession>A0A0F6W825</accession>
<dbReference type="SUPFAM" id="SSF103481">
    <property type="entry name" value="Multidrug resistance efflux transporter EmrE"/>
    <property type="match status" value="2"/>
</dbReference>
<feature type="transmembrane region" description="Helical" evidence="6">
    <location>
        <begin position="53"/>
        <end position="72"/>
    </location>
</feature>
<evidence type="ECO:0000256" key="6">
    <source>
        <dbReference type="SAM" id="Phobius"/>
    </source>
</evidence>
<evidence type="ECO:0000256" key="4">
    <source>
        <dbReference type="ARBA" id="ARBA00022989"/>
    </source>
</evidence>
<feature type="transmembrane region" description="Helical" evidence="6">
    <location>
        <begin position="84"/>
        <end position="103"/>
    </location>
</feature>
<keyword evidence="3 6" id="KW-0812">Transmembrane</keyword>
<feature type="transmembrane region" description="Helical" evidence="6">
    <location>
        <begin position="141"/>
        <end position="158"/>
    </location>
</feature>
<feature type="transmembrane region" description="Helical" evidence="6">
    <location>
        <begin position="196"/>
        <end position="215"/>
    </location>
</feature>
<dbReference type="InterPro" id="IPR000620">
    <property type="entry name" value="EamA_dom"/>
</dbReference>
<dbReference type="AlphaFoldDB" id="A0A0F6W825"/>
<evidence type="ECO:0000256" key="3">
    <source>
        <dbReference type="ARBA" id="ARBA00022692"/>
    </source>
</evidence>
<evidence type="ECO:0000256" key="2">
    <source>
        <dbReference type="ARBA" id="ARBA00007362"/>
    </source>
</evidence>
<feature type="transmembrane region" description="Helical" evidence="6">
    <location>
        <begin position="227"/>
        <end position="248"/>
    </location>
</feature>
<keyword evidence="5 6" id="KW-0472">Membrane</keyword>
<dbReference type="PANTHER" id="PTHR32322:SF2">
    <property type="entry name" value="EAMA DOMAIN-CONTAINING PROTEIN"/>
    <property type="match status" value="1"/>
</dbReference>
<feature type="transmembrane region" description="Helical" evidence="6">
    <location>
        <begin position="25"/>
        <end position="47"/>
    </location>
</feature>
<dbReference type="GO" id="GO:0016020">
    <property type="term" value="C:membrane"/>
    <property type="evidence" value="ECO:0007669"/>
    <property type="project" value="UniProtKB-SubCell"/>
</dbReference>
<feature type="transmembrane region" description="Helical" evidence="6">
    <location>
        <begin position="280"/>
        <end position="299"/>
    </location>
</feature>
<reference evidence="8 9" key="1">
    <citation type="submission" date="2015-03" db="EMBL/GenBank/DDBJ databases">
        <title>Genome assembly of Sandaracinus amylolyticus DSM 53668.</title>
        <authorList>
            <person name="Sharma G."/>
            <person name="Subramanian S."/>
        </authorList>
    </citation>
    <scope>NUCLEOTIDE SEQUENCE [LARGE SCALE GENOMIC DNA]</scope>
    <source>
        <strain evidence="8 9">DSM 53668</strain>
    </source>
</reference>
<keyword evidence="9" id="KW-1185">Reference proteome</keyword>
<sequence length="303" mass="30813">MTTPAAAASPAPAPTSPASSLPGHVLVALALVYVIWSSTYLAIRVMVRELPPLATGGVRFVIAGAVLLAIQRARGVVLPTRREWIAAVPVGVLLFGVGNGFVMHAERSISSGIAAVVCGTTPLWAGVLGPIFGERATRREWLGMALGFAGVVVLSAGGDLTSDPIAAALLLIAPLGWAAGSLWARKLPVARGPSGAATQMIAGGVVMLAVGALSGEHAPEVISWSSAFAFVYLVVLGSLVGFSAYAHLLQNARPALAMSYAYVNPALAVLLGAVLGAEHVGLEVIAATALIVGAVVLLVRGRR</sequence>
<dbReference type="Proteomes" id="UP000034883">
    <property type="component" value="Chromosome"/>
</dbReference>
<evidence type="ECO:0000259" key="7">
    <source>
        <dbReference type="Pfam" id="PF00892"/>
    </source>
</evidence>
<evidence type="ECO:0000256" key="5">
    <source>
        <dbReference type="ARBA" id="ARBA00023136"/>
    </source>
</evidence>
<dbReference type="PANTHER" id="PTHR32322">
    <property type="entry name" value="INNER MEMBRANE TRANSPORTER"/>
    <property type="match status" value="1"/>
</dbReference>
<comment type="subcellular location">
    <subcellularLocation>
        <location evidence="1">Membrane</location>
        <topology evidence="1">Multi-pass membrane protein</topology>
    </subcellularLocation>
</comment>
<evidence type="ECO:0000256" key="1">
    <source>
        <dbReference type="ARBA" id="ARBA00004141"/>
    </source>
</evidence>
<dbReference type="RefSeq" id="WP_075097688.1">
    <property type="nucleotide sequence ID" value="NZ_CP011125.1"/>
</dbReference>
<keyword evidence="4 6" id="KW-1133">Transmembrane helix</keyword>
<feature type="domain" description="EamA" evidence="7">
    <location>
        <begin position="27"/>
        <end position="155"/>
    </location>
</feature>
<evidence type="ECO:0000313" key="9">
    <source>
        <dbReference type="Proteomes" id="UP000034883"/>
    </source>
</evidence>
<evidence type="ECO:0000313" key="8">
    <source>
        <dbReference type="EMBL" id="AKF09715.1"/>
    </source>
</evidence>
<name>A0A0F6W825_9BACT</name>
<dbReference type="NCBIfam" id="NF008432">
    <property type="entry name" value="PRK11272.1"/>
    <property type="match status" value="1"/>
</dbReference>